<evidence type="ECO:0000313" key="5">
    <source>
        <dbReference type="EMBL" id="MBQ0937233.1"/>
    </source>
</evidence>
<gene>
    <name evidence="5" type="ORF">KAK11_18045</name>
</gene>
<keyword evidence="6" id="KW-1185">Reference proteome</keyword>
<evidence type="ECO:0000313" key="6">
    <source>
        <dbReference type="Proteomes" id="UP000672097"/>
    </source>
</evidence>
<dbReference type="EMBL" id="JAGQDG010000007">
    <property type="protein sequence ID" value="MBQ0937233.1"/>
    <property type="molecule type" value="Genomic_DNA"/>
</dbReference>
<accession>A0ABS5E1H6</accession>
<dbReference type="CDD" id="cd00088">
    <property type="entry name" value="HPT"/>
    <property type="match status" value="1"/>
</dbReference>
<keyword evidence="1" id="KW-0902">Two-component regulatory system</keyword>
<proteinExistence type="predicted"/>
<evidence type="ECO:0000256" key="1">
    <source>
        <dbReference type="ARBA" id="ARBA00023012"/>
    </source>
</evidence>
<dbReference type="PROSITE" id="PS50894">
    <property type="entry name" value="HPT"/>
    <property type="match status" value="1"/>
</dbReference>
<feature type="compositionally biased region" description="Polar residues" evidence="3">
    <location>
        <begin position="1"/>
        <end position="14"/>
    </location>
</feature>
<dbReference type="RefSeq" id="WP_210810707.1">
    <property type="nucleotide sequence ID" value="NZ_JAGQDG010000007.1"/>
</dbReference>
<feature type="region of interest" description="Disordered" evidence="3">
    <location>
        <begin position="1"/>
        <end position="22"/>
    </location>
</feature>
<keyword evidence="2" id="KW-0597">Phosphoprotein</keyword>
<feature type="domain" description="HPt" evidence="4">
    <location>
        <begin position="37"/>
        <end position="134"/>
    </location>
</feature>
<dbReference type="SMART" id="SM00073">
    <property type="entry name" value="HPT"/>
    <property type="match status" value="1"/>
</dbReference>
<dbReference type="Proteomes" id="UP000672097">
    <property type="component" value="Unassembled WGS sequence"/>
</dbReference>
<dbReference type="InterPro" id="IPR036641">
    <property type="entry name" value="HPT_dom_sf"/>
</dbReference>
<protein>
    <submittedName>
        <fullName evidence="5">Hpt domain-containing protein</fullName>
    </submittedName>
</protein>
<evidence type="ECO:0000259" key="4">
    <source>
        <dbReference type="PROSITE" id="PS50894"/>
    </source>
</evidence>
<dbReference type="InterPro" id="IPR008207">
    <property type="entry name" value="Sig_transdc_His_kin_Hpt_dom"/>
</dbReference>
<organism evidence="5 6">
    <name type="scientific">Ideonella paludis</name>
    <dbReference type="NCBI Taxonomy" id="1233411"/>
    <lineage>
        <taxon>Bacteria</taxon>
        <taxon>Pseudomonadati</taxon>
        <taxon>Pseudomonadota</taxon>
        <taxon>Betaproteobacteria</taxon>
        <taxon>Burkholderiales</taxon>
        <taxon>Sphaerotilaceae</taxon>
        <taxon>Ideonella</taxon>
    </lineage>
</organism>
<sequence>MLDLSTVSSPVSDAQTDDSVLDPASLNQLRSLDPTGGDMFLRKVLETYIRSLDKQVDAANVAFGAGRHDDLSRAAHSLKSASASVGALKFSRLCERIEHAIRRQELGGIPSDMAEFAREAATVRAAASRLLGPASA</sequence>
<evidence type="ECO:0000256" key="3">
    <source>
        <dbReference type="SAM" id="MobiDB-lite"/>
    </source>
</evidence>
<name>A0ABS5E1H6_9BURK</name>
<comment type="caution">
    <text evidence="5">The sequence shown here is derived from an EMBL/GenBank/DDBJ whole genome shotgun (WGS) entry which is preliminary data.</text>
</comment>
<evidence type="ECO:0000256" key="2">
    <source>
        <dbReference type="PROSITE-ProRule" id="PRU00110"/>
    </source>
</evidence>
<reference evidence="5 6" key="1">
    <citation type="submission" date="2021-04" db="EMBL/GenBank/DDBJ databases">
        <title>The genome sequence of type strain Ideonella paludis KCTC 32238.</title>
        <authorList>
            <person name="Liu Y."/>
        </authorList>
    </citation>
    <scope>NUCLEOTIDE SEQUENCE [LARGE SCALE GENOMIC DNA]</scope>
    <source>
        <strain evidence="5 6">KCTC 32238</strain>
    </source>
</reference>
<dbReference type="Pfam" id="PF01627">
    <property type="entry name" value="Hpt"/>
    <property type="match status" value="1"/>
</dbReference>
<feature type="modified residue" description="Phosphohistidine" evidence="2">
    <location>
        <position position="76"/>
    </location>
</feature>
<dbReference type="Gene3D" id="1.20.120.160">
    <property type="entry name" value="HPT domain"/>
    <property type="match status" value="1"/>
</dbReference>
<dbReference type="SUPFAM" id="SSF47226">
    <property type="entry name" value="Histidine-containing phosphotransfer domain, HPT domain"/>
    <property type="match status" value="1"/>
</dbReference>